<evidence type="ECO:0000256" key="2">
    <source>
        <dbReference type="ARBA" id="ARBA00022692"/>
    </source>
</evidence>
<feature type="transmembrane region" description="Helical" evidence="8">
    <location>
        <begin position="56"/>
        <end position="78"/>
    </location>
</feature>
<dbReference type="CDD" id="cd00637">
    <property type="entry name" value="7tm_classA_rhodopsin-like"/>
    <property type="match status" value="1"/>
</dbReference>
<name>A0A6J8EV84_MYTCO</name>
<protein>
    <submittedName>
        <fullName evidence="10">CCKAR</fullName>
    </submittedName>
</protein>
<dbReference type="PANTHER" id="PTHR45695:SF9">
    <property type="entry name" value="LEUCOKININ RECEPTOR"/>
    <property type="match status" value="1"/>
</dbReference>
<feature type="transmembrane region" description="Helical" evidence="8">
    <location>
        <begin position="20"/>
        <end position="47"/>
    </location>
</feature>
<evidence type="ECO:0000313" key="10">
    <source>
        <dbReference type="EMBL" id="CAC5423101.1"/>
    </source>
</evidence>
<dbReference type="SMART" id="SM01381">
    <property type="entry name" value="7TM_GPCR_Srsx"/>
    <property type="match status" value="1"/>
</dbReference>
<dbReference type="PANTHER" id="PTHR45695">
    <property type="entry name" value="LEUCOKININ RECEPTOR-RELATED"/>
    <property type="match status" value="1"/>
</dbReference>
<dbReference type="PROSITE" id="PS50262">
    <property type="entry name" value="G_PROTEIN_RECEP_F1_2"/>
    <property type="match status" value="1"/>
</dbReference>
<evidence type="ECO:0000259" key="9">
    <source>
        <dbReference type="PROSITE" id="PS50262"/>
    </source>
</evidence>
<feature type="transmembrane region" description="Helical" evidence="8">
    <location>
        <begin position="136"/>
        <end position="158"/>
    </location>
</feature>
<feature type="transmembrane region" description="Helical" evidence="8">
    <location>
        <begin position="188"/>
        <end position="212"/>
    </location>
</feature>
<reference evidence="10 11" key="1">
    <citation type="submission" date="2020-06" db="EMBL/GenBank/DDBJ databases">
        <authorList>
            <person name="Li R."/>
            <person name="Bekaert M."/>
        </authorList>
    </citation>
    <scope>NUCLEOTIDE SEQUENCE [LARGE SCALE GENOMIC DNA]</scope>
    <source>
        <strain evidence="11">wild</strain>
    </source>
</reference>
<keyword evidence="7" id="KW-0807">Transducer</keyword>
<keyword evidence="2 8" id="KW-0812">Transmembrane</keyword>
<organism evidence="10 11">
    <name type="scientific">Mytilus coruscus</name>
    <name type="common">Sea mussel</name>
    <dbReference type="NCBI Taxonomy" id="42192"/>
    <lineage>
        <taxon>Eukaryota</taxon>
        <taxon>Metazoa</taxon>
        <taxon>Spiralia</taxon>
        <taxon>Lophotrochozoa</taxon>
        <taxon>Mollusca</taxon>
        <taxon>Bivalvia</taxon>
        <taxon>Autobranchia</taxon>
        <taxon>Pteriomorphia</taxon>
        <taxon>Mytilida</taxon>
        <taxon>Mytiloidea</taxon>
        <taxon>Mytilidae</taxon>
        <taxon>Mytilinae</taxon>
        <taxon>Mytilus</taxon>
    </lineage>
</organism>
<evidence type="ECO:0000313" key="11">
    <source>
        <dbReference type="Proteomes" id="UP000507470"/>
    </source>
</evidence>
<keyword evidence="5 8" id="KW-0472">Membrane</keyword>
<sequence length="378" mass="43036">MANTTDFVKVLWELTYSDVALSSTILIIIGCIVGILGNGSVIICYFFRIQERGERYFIPVLAVVDLVACITSSIFYIMDNAFFLNYPYDLMCRILIFLQLLVPGTSASLLVIITVQRYLLVCKPHGQRMTLRLKRIAIVVVCLSSLACTAPVLAISGIKTSNETFQNHTIQITICKFSTAEITDEIRAYIGFFLLITIASILITISLFILILKRIKLSILGKFRSGRQASKHRNAPRNTDSTKDIELDKCEGKTHGIQMQKKPSTLRVGLDTNKPVNTLTTEDSERTRKEKATRRITIMFFVIIVAYVLSYIPSLIIFIVVYTLKDFNYISVSKETTFVITYLSRFVFLNHIVNPFVYSYFDPNFRKELRKLFACINK</sequence>
<feature type="transmembrane region" description="Helical" evidence="8">
    <location>
        <begin position="296"/>
        <end position="322"/>
    </location>
</feature>
<dbReference type="InterPro" id="IPR017452">
    <property type="entry name" value="GPCR_Rhodpsn_7TM"/>
</dbReference>
<feature type="transmembrane region" description="Helical" evidence="8">
    <location>
        <begin position="90"/>
        <end position="115"/>
    </location>
</feature>
<accession>A0A6J8EV84</accession>
<dbReference type="GO" id="GO:0004930">
    <property type="term" value="F:G protein-coupled receptor activity"/>
    <property type="evidence" value="ECO:0007669"/>
    <property type="project" value="UniProtKB-KW"/>
</dbReference>
<dbReference type="PRINTS" id="PR00237">
    <property type="entry name" value="GPCRRHODOPSN"/>
</dbReference>
<evidence type="ECO:0000256" key="5">
    <source>
        <dbReference type="ARBA" id="ARBA00023136"/>
    </source>
</evidence>
<feature type="transmembrane region" description="Helical" evidence="8">
    <location>
        <begin position="342"/>
        <end position="361"/>
    </location>
</feature>
<evidence type="ECO:0000256" key="8">
    <source>
        <dbReference type="SAM" id="Phobius"/>
    </source>
</evidence>
<dbReference type="Proteomes" id="UP000507470">
    <property type="component" value="Unassembled WGS sequence"/>
</dbReference>
<keyword evidence="11" id="KW-1185">Reference proteome</keyword>
<keyword evidence="4" id="KW-0297">G-protein coupled receptor</keyword>
<keyword evidence="6" id="KW-0675">Receptor</keyword>
<feature type="domain" description="G-protein coupled receptors family 1 profile" evidence="9">
    <location>
        <begin position="37"/>
        <end position="358"/>
    </location>
</feature>
<evidence type="ECO:0000256" key="6">
    <source>
        <dbReference type="ARBA" id="ARBA00023170"/>
    </source>
</evidence>
<dbReference type="AlphaFoldDB" id="A0A6J8EV84"/>
<comment type="subcellular location">
    <subcellularLocation>
        <location evidence="1">Membrane</location>
        <topology evidence="1">Multi-pass membrane protein</topology>
    </subcellularLocation>
</comment>
<evidence type="ECO:0000256" key="1">
    <source>
        <dbReference type="ARBA" id="ARBA00004141"/>
    </source>
</evidence>
<dbReference type="GO" id="GO:0005886">
    <property type="term" value="C:plasma membrane"/>
    <property type="evidence" value="ECO:0007669"/>
    <property type="project" value="TreeGrafter"/>
</dbReference>
<dbReference type="SUPFAM" id="SSF81321">
    <property type="entry name" value="Family A G protein-coupled receptor-like"/>
    <property type="match status" value="1"/>
</dbReference>
<evidence type="ECO:0000256" key="7">
    <source>
        <dbReference type="ARBA" id="ARBA00023224"/>
    </source>
</evidence>
<keyword evidence="3 8" id="KW-1133">Transmembrane helix</keyword>
<dbReference type="Pfam" id="PF00001">
    <property type="entry name" value="7tm_1"/>
    <property type="match status" value="1"/>
</dbReference>
<dbReference type="InterPro" id="IPR000276">
    <property type="entry name" value="GPCR_Rhodpsn"/>
</dbReference>
<dbReference type="OrthoDB" id="5960307at2759"/>
<dbReference type="Gene3D" id="1.20.1070.10">
    <property type="entry name" value="Rhodopsin 7-helix transmembrane proteins"/>
    <property type="match status" value="1"/>
</dbReference>
<dbReference type="EMBL" id="CACVKT020009706">
    <property type="protein sequence ID" value="CAC5423101.1"/>
    <property type="molecule type" value="Genomic_DNA"/>
</dbReference>
<evidence type="ECO:0000256" key="4">
    <source>
        <dbReference type="ARBA" id="ARBA00023040"/>
    </source>
</evidence>
<gene>
    <name evidence="10" type="ORF">MCOR_55103</name>
</gene>
<evidence type="ECO:0000256" key="3">
    <source>
        <dbReference type="ARBA" id="ARBA00022989"/>
    </source>
</evidence>
<proteinExistence type="predicted"/>